<dbReference type="InterPro" id="IPR023473">
    <property type="entry name" value="AMMECR1"/>
</dbReference>
<dbReference type="InterPro" id="IPR036071">
    <property type="entry name" value="AMMECR1_dom_sf"/>
</dbReference>
<dbReference type="PANTHER" id="PTHR11060:SF0">
    <property type="entry name" value="PROTEIN MEMO1"/>
    <property type="match status" value="1"/>
</dbReference>
<proteinExistence type="inferred from homology"/>
<evidence type="ECO:0000256" key="1">
    <source>
        <dbReference type="ARBA" id="ARBA00006315"/>
    </source>
</evidence>
<evidence type="ECO:0000313" key="4">
    <source>
        <dbReference type="EMBL" id="BBO69251.1"/>
    </source>
</evidence>
<evidence type="ECO:0000256" key="2">
    <source>
        <dbReference type="HAMAP-Rule" id="MF_00055"/>
    </source>
</evidence>
<dbReference type="InterPro" id="IPR027623">
    <property type="entry name" value="AmmeMemoSam_A"/>
</dbReference>
<dbReference type="PANTHER" id="PTHR11060">
    <property type="entry name" value="PROTEIN MEMO1"/>
    <property type="match status" value="1"/>
</dbReference>
<dbReference type="EMBL" id="AP021874">
    <property type="protein sequence ID" value="BBO69251.1"/>
    <property type="molecule type" value="Genomic_DNA"/>
</dbReference>
<name>A0A5K7YQK7_9BACT</name>
<reference evidence="4 5" key="1">
    <citation type="submission" date="2019-11" db="EMBL/GenBank/DDBJ databases">
        <title>Comparative genomics of hydrocarbon-degrading Desulfosarcina strains.</title>
        <authorList>
            <person name="Watanabe M."/>
            <person name="Kojima H."/>
            <person name="Fukui M."/>
        </authorList>
    </citation>
    <scope>NUCLEOTIDE SEQUENCE [LARGE SCALE GENOMIC DNA]</scope>
    <source>
        <strain evidence="4 5">PL12</strain>
    </source>
</reference>
<dbReference type="KEGG" id="dalk:DSCA_31810"/>
<dbReference type="Gene3D" id="3.30.1490.150">
    <property type="entry name" value="Hypothetical protein ph0010, domain 2"/>
    <property type="match status" value="1"/>
</dbReference>
<organism evidence="4 5">
    <name type="scientific">Desulfosarcina alkanivorans</name>
    <dbReference type="NCBI Taxonomy" id="571177"/>
    <lineage>
        <taxon>Bacteria</taxon>
        <taxon>Pseudomonadati</taxon>
        <taxon>Thermodesulfobacteriota</taxon>
        <taxon>Desulfobacteria</taxon>
        <taxon>Desulfobacterales</taxon>
        <taxon>Desulfosarcinaceae</taxon>
        <taxon>Desulfosarcina</taxon>
    </lineage>
</organism>
<dbReference type="NCBIfam" id="TIGR00296">
    <property type="entry name" value="TIGR00296 family protein"/>
    <property type="match status" value="1"/>
</dbReference>
<dbReference type="Gene3D" id="3.30.700.20">
    <property type="entry name" value="Hypothetical protein ph0010, domain 1"/>
    <property type="match status" value="1"/>
</dbReference>
<dbReference type="HAMAP" id="MF_00055">
    <property type="entry name" value="MEMO1"/>
    <property type="match status" value="1"/>
</dbReference>
<keyword evidence="5" id="KW-1185">Reference proteome</keyword>
<dbReference type="InterPro" id="IPR027485">
    <property type="entry name" value="AMMECR1_N"/>
</dbReference>
<feature type="domain" description="AMMECR1" evidence="3">
    <location>
        <begin position="311"/>
        <end position="498"/>
    </location>
</feature>
<dbReference type="RefSeq" id="WP_155317313.1">
    <property type="nucleotide sequence ID" value="NZ_AP021874.1"/>
</dbReference>
<dbReference type="Gene3D" id="3.40.830.10">
    <property type="entry name" value="LigB-like"/>
    <property type="match status" value="1"/>
</dbReference>
<dbReference type="SUPFAM" id="SSF143447">
    <property type="entry name" value="AMMECR1-like"/>
    <property type="match status" value="1"/>
</dbReference>
<dbReference type="NCBIfam" id="TIGR04336">
    <property type="entry name" value="AmmeMemoSam_B"/>
    <property type="match status" value="1"/>
</dbReference>
<dbReference type="InterPro" id="IPR002737">
    <property type="entry name" value="MEMO1_fam"/>
</dbReference>
<dbReference type="InterPro" id="IPR002733">
    <property type="entry name" value="AMMECR1_domain"/>
</dbReference>
<gene>
    <name evidence="4" type="ORF">DSCA_31810</name>
</gene>
<comment type="similarity">
    <text evidence="1 2">Belongs to the MEMO1 family.</text>
</comment>
<accession>A0A5K7YQK7</accession>
<dbReference type="AlphaFoldDB" id="A0A5K7YQK7"/>
<dbReference type="Pfam" id="PF01871">
    <property type="entry name" value="AMMECR1"/>
    <property type="match status" value="1"/>
</dbReference>
<dbReference type="OrthoDB" id="9782820at2"/>
<evidence type="ECO:0000313" key="5">
    <source>
        <dbReference type="Proteomes" id="UP000427906"/>
    </source>
</evidence>
<dbReference type="Pfam" id="PF01875">
    <property type="entry name" value="Memo"/>
    <property type="match status" value="1"/>
</dbReference>
<protein>
    <recommendedName>
        <fullName evidence="2">MEMO1 family protein DSCA_31810</fullName>
    </recommendedName>
</protein>
<sequence>MSVPRCLVIFEATLILWCLLSPQGIGCGAVRDPVWAGKFYPEDRNELDRLIRRLSDTAARGRDVQHPPAGLRALIMPHAGYAYSGATAAHAVLAIVGDRFDRVVLLGPDHRVGFRNGALTGASHWRTPLGLVPVGDLTPLLKDRPDLFARVDASDRQEHSLEVILPFLQTRLPAFELIPVVVGPCDAAAMAQAVAPMLRNPRTLLVVSADLSHGLPYDDAVERDRETLDRIISLDPNWQADQANRSCGRYPVGVLLELARKGHWRPLLLHYSNSGDTSGDKAAVVGYGAVAFYGDEPMPNQSDDRRMLTPEQGAALVTLARQTLAAHFGETAGPADDRQLAMQLADGALQARCGTFVTLKMDDQLRGCIGSLSATAPIVSGVRDNALNAALHDPRFPPLGKKELDRVHIEVSVLSEPAPLAYTDAADLLSRLRPGIDGVILKKGLASATFLPQVWEQLPQPESFLSHLCMKAGLPADGWREGDLTVLVYQVQYFEEDR</sequence>
<dbReference type="PROSITE" id="PS51112">
    <property type="entry name" value="AMMECR1"/>
    <property type="match status" value="1"/>
</dbReference>
<dbReference type="Proteomes" id="UP000427906">
    <property type="component" value="Chromosome"/>
</dbReference>
<evidence type="ECO:0000259" key="3">
    <source>
        <dbReference type="PROSITE" id="PS51112"/>
    </source>
</evidence>
<dbReference type="NCBIfam" id="TIGR04335">
    <property type="entry name" value="AmmeMemoSam_A"/>
    <property type="match status" value="1"/>
</dbReference>
<dbReference type="CDD" id="cd07361">
    <property type="entry name" value="MEMO_like"/>
    <property type="match status" value="1"/>
</dbReference>